<gene>
    <name evidence="2" type="ORF">APZ42_004860</name>
</gene>
<evidence type="ECO:0000256" key="1">
    <source>
        <dbReference type="SAM" id="Coils"/>
    </source>
</evidence>
<dbReference type="AlphaFoldDB" id="A0A164GSY5"/>
<evidence type="ECO:0000313" key="3">
    <source>
        <dbReference type="Proteomes" id="UP000076858"/>
    </source>
</evidence>
<feature type="coiled-coil region" evidence="1">
    <location>
        <begin position="24"/>
        <end position="51"/>
    </location>
</feature>
<dbReference type="OrthoDB" id="10067052at2759"/>
<evidence type="ECO:0000313" key="2">
    <source>
        <dbReference type="EMBL" id="KZR99318.1"/>
    </source>
</evidence>
<organism evidence="2 3">
    <name type="scientific">Daphnia magna</name>
    <dbReference type="NCBI Taxonomy" id="35525"/>
    <lineage>
        <taxon>Eukaryota</taxon>
        <taxon>Metazoa</taxon>
        <taxon>Ecdysozoa</taxon>
        <taxon>Arthropoda</taxon>
        <taxon>Crustacea</taxon>
        <taxon>Branchiopoda</taxon>
        <taxon>Diplostraca</taxon>
        <taxon>Cladocera</taxon>
        <taxon>Anomopoda</taxon>
        <taxon>Daphniidae</taxon>
        <taxon>Daphnia</taxon>
    </lineage>
</organism>
<keyword evidence="3" id="KW-1185">Reference proteome</keyword>
<keyword evidence="1" id="KW-0175">Coiled coil</keyword>
<sequence length="79" mass="9265">PDRKNYDKPKVARVEDIGVEEAFKRFQERMLADIEAELERQVDKILDSLREKIHRVASNQVSNLANINSEIFTTFLQFT</sequence>
<name>A0A164GSY5_9CRUS</name>
<dbReference type="EMBL" id="LRGB01013997">
    <property type="protein sequence ID" value="KZR99318.1"/>
    <property type="molecule type" value="Genomic_DNA"/>
</dbReference>
<proteinExistence type="predicted"/>
<comment type="caution">
    <text evidence="2">The sequence shown here is derived from an EMBL/GenBank/DDBJ whole genome shotgun (WGS) entry which is preliminary data.</text>
</comment>
<accession>A0A164GSY5</accession>
<reference evidence="2 3" key="1">
    <citation type="submission" date="2016-03" db="EMBL/GenBank/DDBJ databases">
        <title>EvidentialGene: Evidence-directed Construction of Genes on Genomes.</title>
        <authorList>
            <person name="Gilbert D.G."/>
            <person name="Choi J.-H."/>
            <person name="Mockaitis K."/>
            <person name="Colbourne J."/>
            <person name="Pfrender M."/>
        </authorList>
    </citation>
    <scope>NUCLEOTIDE SEQUENCE [LARGE SCALE GENOMIC DNA]</scope>
    <source>
        <strain evidence="2 3">Xinb3</strain>
        <tissue evidence="2">Complete organism</tissue>
    </source>
</reference>
<feature type="non-terminal residue" evidence="2">
    <location>
        <position position="1"/>
    </location>
</feature>
<dbReference type="Proteomes" id="UP000076858">
    <property type="component" value="Unassembled WGS sequence"/>
</dbReference>
<protein>
    <submittedName>
        <fullName evidence="2">Uncharacterized protein</fullName>
    </submittedName>
</protein>